<evidence type="ECO:0000313" key="6">
    <source>
        <dbReference type="Proteomes" id="UP000648239"/>
    </source>
</evidence>
<feature type="domain" description="RCK C-terminal" evidence="4">
    <location>
        <begin position="133"/>
        <end position="213"/>
    </location>
</feature>
<dbReference type="GO" id="GO:0006813">
    <property type="term" value="P:potassium ion transport"/>
    <property type="evidence" value="ECO:0007669"/>
    <property type="project" value="InterPro"/>
</dbReference>
<dbReference type="SUPFAM" id="SSF52402">
    <property type="entry name" value="Adenine nucleotide alpha hydrolases-like"/>
    <property type="match status" value="2"/>
</dbReference>
<dbReference type="InterPro" id="IPR036291">
    <property type="entry name" value="NAD(P)-bd_dom_sf"/>
</dbReference>
<dbReference type="GO" id="GO:0008324">
    <property type="term" value="F:monoatomic cation transmembrane transporter activity"/>
    <property type="evidence" value="ECO:0007669"/>
    <property type="project" value="InterPro"/>
</dbReference>
<dbReference type="PANTHER" id="PTHR43833">
    <property type="entry name" value="POTASSIUM CHANNEL PROTEIN 2-RELATED-RELATED"/>
    <property type="match status" value="1"/>
</dbReference>
<evidence type="ECO:0000256" key="2">
    <source>
        <dbReference type="ARBA" id="ARBA00023065"/>
    </source>
</evidence>
<keyword evidence="1" id="KW-0813">Transport</keyword>
<dbReference type="Pfam" id="PF02254">
    <property type="entry name" value="TrkA_N"/>
    <property type="match status" value="1"/>
</dbReference>
<reference evidence="5 6" key="1">
    <citation type="submission" date="2020-08" db="EMBL/GenBank/DDBJ databases">
        <title>Acidobacteriota in marine sediments use diverse sulfur dissimilation pathways.</title>
        <authorList>
            <person name="Wasmund K."/>
        </authorList>
    </citation>
    <scope>NUCLEOTIDE SEQUENCE [LARGE SCALE GENOMIC DNA]</scope>
    <source>
        <strain evidence="5">MAG AM4</strain>
    </source>
</reference>
<gene>
    <name evidence="5" type="ORF">IFK94_08710</name>
</gene>
<dbReference type="Proteomes" id="UP000648239">
    <property type="component" value="Unassembled WGS sequence"/>
</dbReference>
<comment type="caution">
    <text evidence="5">The sequence shown here is derived from an EMBL/GenBank/DDBJ whole genome shotgun (WGS) entry which is preliminary data.</text>
</comment>
<dbReference type="Gene3D" id="3.30.70.1450">
    <property type="entry name" value="Regulator of K+ conductance, C-terminal domain"/>
    <property type="match status" value="1"/>
</dbReference>
<dbReference type="AlphaFoldDB" id="A0A8J6Y2W0"/>
<dbReference type="InterPro" id="IPR006037">
    <property type="entry name" value="RCK_C"/>
</dbReference>
<dbReference type="InterPro" id="IPR003148">
    <property type="entry name" value="RCK_N"/>
</dbReference>
<name>A0A8J6Y2W0_9BACT</name>
<dbReference type="Gene3D" id="3.40.50.12370">
    <property type="match status" value="1"/>
</dbReference>
<sequence length="484" mass="52407">MRALIVGAGGIARDLVRRLGERWKITVVDVSAELLERMETVRPVSIFLGDGSSRVVLIRAGLESTDALIAAVGDDDTNLEACRLAAAASISRIIAVCADSEREGEYRRLGVPVVISDTLSARRVEQQMESRRLRSMSFAEGKAEAMEFLVAEDSPVRGKTLAEIHSHTWILGALLRKGELIIPHGETSLMTGDRVTVVGAGTDFSDIVRTFTSGQGRFPLDFGKRVAVCVEKPSDVSGVLAEAMYIARNSKATSMVILHRDPGSISDPEQSRATAEVLVEAIKSADGVQIRPQPVKGRPAGRLHLLPREESVGLLVVPTPAGKGTIGWWQGRKALRLLHRTGKPILLARGSQPYRRILVPARTTAGGRAAARAAIDMAVYTKAKLQALAVEDPVFMSGPDASTEARNAVTWLEDDAAVHEVRVESEIVRGNPVREFLSRAGDCDLLVLALDSKAWRPWPRLVITGMLARLTEVSVLLVPVRDPD</sequence>
<protein>
    <submittedName>
        <fullName evidence="5">NAD-binding protein</fullName>
    </submittedName>
</protein>
<dbReference type="Pfam" id="PF02080">
    <property type="entry name" value="TrkA_C"/>
    <property type="match status" value="1"/>
</dbReference>
<dbReference type="PROSITE" id="PS51201">
    <property type="entry name" value="RCK_N"/>
    <property type="match status" value="1"/>
</dbReference>
<evidence type="ECO:0000259" key="4">
    <source>
        <dbReference type="PROSITE" id="PS51202"/>
    </source>
</evidence>
<evidence type="ECO:0000313" key="5">
    <source>
        <dbReference type="EMBL" id="MBD3868194.1"/>
    </source>
</evidence>
<organism evidence="5 6">
    <name type="scientific">Candidatus Polarisedimenticola svalbardensis</name>
    <dbReference type="NCBI Taxonomy" id="2886004"/>
    <lineage>
        <taxon>Bacteria</taxon>
        <taxon>Pseudomonadati</taxon>
        <taxon>Acidobacteriota</taxon>
        <taxon>Candidatus Polarisedimenticolia</taxon>
        <taxon>Candidatus Polarisedimenticolales</taxon>
        <taxon>Candidatus Polarisedimenticolaceae</taxon>
        <taxon>Candidatus Polarisedimenticola</taxon>
    </lineage>
</organism>
<feature type="domain" description="RCK N-terminal" evidence="3">
    <location>
        <begin position="1"/>
        <end position="120"/>
    </location>
</feature>
<evidence type="ECO:0000256" key="1">
    <source>
        <dbReference type="ARBA" id="ARBA00022448"/>
    </source>
</evidence>
<dbReference type="PANTHER" id="PTHR43833:SF5">
    <property type="entry name" value="TRK SYSTEM POTASSIUM UPTAKE PROTEIN TRKA"/>
    <property type="match status" value="1"/>
</dbReference>
<accession>A0A8J6Y2W0</accession>
<evidence type="ECO:0000259" key="3">
    <source>
        <dbReference type="PROSITE" id="PS51201"/>
    </source>
</evidence>
<dbReference type="SUPFAM" id="SSF116726">
    <property type="entry name" value="TrkA C-terminal domain-like"/>
    <property type="match status" value="1"/>
</dbReference>
<dbReference type="Gene3D" id="3.40.50.720">
    <property type="entry name" value="NAD(P)-binding Rossmann-like Domain"/>
    <property type="match status" value="1"/>
</dbReference>
<dbReference type="InterPro" id="IPR050721">
    <property type="entry name" value="Trk_Ktr_HKT_K-transport"/>
</dbReference>
<dbReference type="EMBL" id="JACXWD010000024">
    <property type="protein sequence ID" value="MBD3868194.1"/>
    <property type="molecule type" value="Genomic_DNA"/>
</dbReference>
<dbReference type="SUPFAM" id="SSF51735">
    <property type="entry name" value="NAD(P)-binding Rossmann-fold domains"/>
    <property type="match status" value="1"/>
</dbReference>
<dbReference type="PROSITE" id="PS51202">
    <property type="entry name" value="RCK_C"/>
    <property type="match status" value="1"/>
</dbReference>
<dbReference type="InterPro" id="IPR036721">
    <property type="entry name" value="RCK_C_sf"/>
</dbReference>
<keyword evidence="2" id="KW-0406">Ion transport</keyword>
<proteinExistence type="predicted"/>